<feature type="compositionally biased region" description="Basic and acidic residues" evidence="1">
    <location>
        <begin position="421"/>
        <end position="432"/>
    </location>
</feature>
<feature type="compositionally biased region" description="Polar residues" evidence="1">
    <location>
        <begin position="289"/>
        <end position="303"/>
    </location>
</feature>
<dbReference type="STRING" id="34061.B0189_02075"/>
<name>A0A1N7FPT9_9GAMM</name>
<evidence type="ECO:0000313" key="3">
    <source>
        <dbReference type="Proteomes" id="UP000187495"/>
    </source>
</evidence>
<dbReference type="Proteomes" id="UP000187495">
    <property type="component" value="Unassembled WGS sequence"/>
</dbReference>
<feature type="compositionally biased region" description="Low complexity" evidence="1">
    <location>
        <begin position="403"/>
        <end position="420"/>
    </location>
</feature>
<feature type="compositionally biased region" description="Polar residues" evidence="1">
    <location>
        <begin position="190"/>
        <end position="212"/>
    </location>
</feature>
<dbReference type="InterPro" id="IPR038081">
    <property type="entry name" value="CalX-like_sf"/>
</dbReference>
<gene>
    <name evidence="2" type="ORF">SAMN02745664_11554</name>
</gene>
<dbReference type="RefSeq" id="WP_200800842.1">
    <property type="nucleotide sequence ID" value="NZ_FTNU01000015.1"/>
</dbReference>
<feature type="region of interest" description="Disordered" evidence="1">
    <location>
        <begin position="403"/>
        <end position="444"/>
    </location>
</feature>
<dbReference type="AlphaFoldDB" id="A0A1N7FPT9"/>
<feature type="region of interest" description="Disordered" evidence="1">
    <location>
        <begin position="164"/>
        <end position="303"/>
    </location>
</feature>
<accession>A0A1N7FPT9</accession>
<dbReference type="EMBL" id="FTNU01000015">
    <property type="protein sequence ID" value="SIS02359.1"/>
    <property type="molecule type" value="Genomic_DNA"/>
</dbReference>
<feature type="compositionally biased region" description="Polar residues" evidence="1">
    <location>
        <begin position="245"/>
        <end position="255"/>
    </location>
</feature>
<proteinExistence type="predicted"/>
<dbReference type="SUPFAM" id="SSF141072">
    <property type="entry name" value="CalX-like"/>
    <property type="match status" value="1"/>
</dbReference>
<sequence length="444" mass="46534">MKNIIVKINDAVQTVQEVNVVTNDGQPTVIKATKNVNYQFIDRATGRGPDHIVTKRVGQDLHISLEDEGKESDLIIEGFYDQDGAAALIGQAENGQYYYYVPDTGEVADYVTQLVPGDIEGQALGGESVVAPWWLGATQTKAAIWPWLLGGLLGAGAIAALANDDDDKSSNDNNSTTPVQPTPTPVASKPTVTPSTTDGSVSVNPGTGNNEVPITFTGEDNQPKKVTAKKDTQSNTWTLDDPNGTGATINPQTGEVTIPQDSVKDGEKVTAIGKETGKNDSEPVDGNAGTDSKNAEVDNSNNDGVVTTSVNEGEVQVTTVKLTNNNGAELTLDDVVGSANADDFETLEFSNGVTVDNNGKIIVPAGVKEFTISMKTVEDSTTEGDETVQFTIGGVKGNEATIKDTSTTPKTATPTVTVTNKDTDNNGADDKTTISGKTEPNAVV</sequence>
<dbReference type="Gene3D" id="2.60.40.2030">
    <property type="match status" value="1"/>
</dbReference>
<evidence type="ECO:0000256" key="1">
    <source>
        <dbReference type="SAM" id="MobiDB-lite"/>
    </source>
</evidence>
<reference evidence="3" key="1">
    <citation type="submission" date="2017-01" db="EMBL/GenBank/DDBJ databases">
        <authorList>
            <person name="Varghese N."/>
            <person name="Submissions S."/>
        </authorList>
    </citation>
    <scope>NUCLEOTIDE SEQUENCE [LARGE SCALE GENOMIC DNA]</scope>
    <source>
        <strain evidence="3">DSM 21768</strain>
    </source>
</reference>
<keyword evidence="3" id="KW-1185">Reference proteome</keyword>
<evidence type="ECO:0000313" key="2">
    <source>
        <dbReference type="EMBL" id="SIS02359.1"/>
    </source>
</evidence>
<protein>
    <submittedName>
        <fullName evidence="2">Uncharacterized protein</fullName>
    </submittedName>
</protein>
<organism evidence="2 3">
    <name type="scientific">Moraxella cuniculi DSM 21768</name>
    <dbReference type="NCBI Taxonomy" id="1122245"/>
    <lineage>
        <taxon>Bacteria</taxon>
        <taxon>Pseudomonadati</taxon>
        <taxon>Pseudomonadota</taxon>
        <taxon>Gammaproteobacteria</taxon>
        <taxon>Moraxellales</taxon>
        <taxon>Moraxellaceae</taxon>
        <taxon>Moraxella</taxon>
    </lineage>
</organism>
<feature type="non-terminal residue" evidence="2">
    <location>
        <position position="444"/>
    </location>
</feature>